<dbReference type="Proteomes" id="UP000091820">
    <property type="component" value="Unassembled WGS sequence"/>
</dbReference>
<evidence type="ECO:0000313" key="2">
    <source>
        <dbReference type="EnsemblMetazoa" id="GBRI037746-PA"/>
    </source>
</evidence>
<dbReference type="VEuPathDB" id="VectorBase:GBRI037746"/>
<keyword evidence="1" id="KW-0812">Transmembrane</keyword>
<evidence type="ECO:0000313" key="3">
    <source>
        <dbReference type="Proteomes" id="UP000091820"/>
    </source>
</evidence>
<feature type="transmembrane region" description="Helical" evidence="1">
    <location>
        <begin position="149"/>
        <end position="172"/>
    </location>
</feature>
<sequence length="262" mass="28970">MVLAFSIVDKVLVDYKVNGEEGHRSGPLNNVLWSASPLAKRNAGGVAATHSIRFTGSKLIEFTLITCLFTHNNSPSVQKAFHEVTAADRDSETNIRGSALVTSSPFLCDGRIHSLKHILSSKECKRMQASQASQAGTFASVDTPPIPTLTLTTLLIFCISCCTLRILFYFYAFHPLSPLNIRTTHVQVQCYSHFLDGVGKPVIMRCQPKDDFDELCPAFLILSIQRPLVGRFSIRVLLDLIGMSVALWIYEFFVWSASVSLA</sequence>
<protein>
    <submittedName>
        <fullName evidence="2">Uncharacterized protein</fullName>
    </submittedName>
</protein>
<reference evidence="3" key="1">
    <citation type="submission" date="2014-03" db="EMBL/GenBank/DDBJ databases">
        <authorList>
            <person name="Aksoy S."/>
            <person name="Warren W."/>
            <person name="Wilson R.K."/>
        </authorList>
    </citation>
    <scope>NUCLEOTIDE SEQUENCE [LARGE SCALE GENOMIC DNA]</scope>
    <source>
        <strain evidence="3">IAEA</strain>
    </source>
</reference>
<keyword evidence="3" id="KW-1185">Reference proteome</keyword>
<accession>A0A1A9WYY3</accession>
<dbReference type="EnsemblMetazoa" id="GBRI037746-RA">
    <property type="protein sequence ID" value="GBRI037746-PA"/>
    <property type="gene ID" value="GBRI037746"/>
</dbReference>
<reference evidence="2" key="2">
    <citation type="submission" date="2020-05" db="UniProtKB">
        <authorList>
            <consortium name="EnsemblMetazoa"/>
        </authorList>
    </citation>
    <scope>IDENTIFICATION</scope>
    <source>
        <strain evidence="2">IAEA</strain>
    </source>
</reference>
<keyword evidence="1" id="KW-0472">Membrane</keyword>
<evidence type="ECO:0000256" key="1">
    <source>
        <dbReference type="SAM" id="Phobius"/>
    </source>
</evidence>
<name>A0A1A9WYY3_9MUSC</name>
<organism evidence="2 3">
    <name type="scientific">Glossina brevipalpis</name>
    <dbReference type="NCBI Taxonomy" id="37001"/>
    <lineage>
        <taxon>Eukaryota</taxon>
        <taxon>Metazoa</taxon>
        <taxon>Ecdysozoa</taxon>
        <taxon>Arthropoda</taxon>
        <taxon>Hexapoda</taxon>
        <taxon>Insecta</taxon>
        <taxon>Pterygota</taxon>
        <taxon>Neoptera</taxon>
        <taxon>Endopterygota</taxon>
        <taxon>Diptera</taxon>
        <taxon>Brachycera</taxon>
        <taxon>Muscomorpha</taxon>
        <taxon>Hippoboscoidea</taxon>
        <taxon>Glossinidae</taxon>
        <taxon>Glossina</taxon>
    </lineage>
</organism>
<proteinExistence type="predicted"/>
<keyword evidence="1" id="KW-1133">Transmembrane helix</keyword>
<dbReference type="AlphaFoldDB" id="A0A1A9WYY3"/>
<feature type="transmembrane region" description="Helical" evidence="1">
    <location>
        <begin position="236"/>
        <end position="257"/>
    </location>
</feature>